<evidence type="ECO:0008006" key="3">
    <source>
        <dbReference type="Google" id="ProtNLM"/>
    </source>
</evidence>
<reference evidence="1 2" key="1">
    <citation type="submission" date="2019-03" db="EMBL/GenBank/DDBJ databases">
        <title>Genomic Encyclopedia of Type Strains, Phase IV (KMG-IV): sequencing the most valuable type-strain genomes for metagenomic binning, comparative biology and taxonomic classification.</title>
        <authorList>
            <person name="Goeker M."/>
        </authorList>
    </citation>
    <scope>NUCLEOTIDE SEQUENCE [LARGE SCALE GENOMIC DNA]</scope>
    <source>
        <strain evidence="1 2">DSM 24176</strain>
    </source>
</reference>
<evidence type="ECO:0000313" key="1">
    <source>
        <dbReference type="EMBL" id="TCK93208.1"/>
    </source>
</evidence>
<name>A0A4R1MK75_9FIRM</name>
<protein>
    <recommendedName>
        <fullName evidence="3">DUF4085 family protein</fullName>
    </recommendedName>
</protein>
<comment type="caution">
    <text evidence="1">The sequence shown here is derived from an EMBL/GenBank/DDBJ whole genome shotgun (WGS) entry which is preliminary data.</text>
</comment>
<dbReference type="Proteomes" id="UP000294545">
    <property type="component" value="Unassembled WGS sequence"/>
</dbReference>
<accession>A0A4R1MK75</accession>
<sequence>MIIKPKRYTTSKWKGNHKKQYAGDAFGNATFTLEIETNVINKLGTNISLGTNESEVYMKYYRKELWQLMHSSDEKKREKAKIEFRESAKKYGPYFEEIKDELPADFLKVFNENKWFHDFTISNIQILNDERKSTIYIDILNGDKEYRLRLDEVIKMSVDVPNKAFWLPSGMRWGYTEFELLNGGWRINILCDINCELEFVFTNIEVQDIAQLS</sequence>
<gene>
    <name evidence="1" type="ORF">EDC19_1399</name>
</gene>
<dbReference type="OrthoDB" id="2082233at2"/>
<dbReference type="AlphaFoldDB" id="A0A4R1MK75"/>
<organism evidence="1 2">
    <name type="scientific">Natranaerovirga hydrolytica</name>
    <dbReference type="NCBI Taxonomy" id="680378"/>
    <lineage>
        <taxon>Bacteria</taxon>
        <taxon>Bacillati</taxon>
        <taxon>Bacillota</taxon>
        <taxon>Clostridia</taxon>
        <taxon>Lachnospirales</taxon>
        <taxon>Natranaerovirgaceae</taxon>
        <taxon>Natranaerovirga</taxon>
    </lineage>
</organism>
<proteinExistence type="predicted"/>
<dbReference type="RefSeq" id="WP_132282126.1">
    <property type="nucleotide sequence ID" value="NZ_SMGQ01000012.1"/>
</dbReference>
<keyword evidence="2" id="KW-1185">Reference proteome</keyword>
<dbReference type="EMBL" id="SMGQ01000012">
    <property type="protein sequence ID" value="TCK93208.1"/>
    <property type="molecule type" value="Genomic_DNA"/>
</dbReference>
<evidence type="ECO:0000313" key="2">
    <source>
        <dbReference type="Proteomes" id="UP000294545"/>
    </source>
</evidence>